<accession>A0ABW8NDQ8</accession>
<sequence length="159" mass="18201">MAVPDQHTLYLLARQFRRAIEAVPREEFIGSVFRDFPAGCCGDTSNVLATYLFEKTGVIADYCAGRDGGTDQEIYSHAWLQINNLIIDITADQFQDRGYPLDPVYVGPATDWHKTFDVTVEPDARHTSIKDVNWLEVAWQRIMAEMAATEHHWLPRSEW</sequence>
<comment type="caution">
    <text evidence="1">The sequence shown here is derived from an EMBL/GenBank/DDBJ whole genome shotgun (WGS) entry which is preliminary data.</text>
</comment>
<dbReference type="Proteomes" id="UP001620597">
    <property type="component" value="Unassembled WGS sequence"/>
</dbReference>
<protein>
    <submittedName>
        <fullName evidence="1">Uncharacterized protein</fullName>
    </submittedName>
</protein>
<dbReference type="RefSeq" id="WP_416204496.1">
    <property type="nucleotide sequence ID" value="NZ_JBBKTX010000001.1"/>
</dbReference>
<reference evidence="1 2" key="1">
    <citation type="submission" date="2024-03" db="EMBL/GenBank/DDBJ databases">
        <title>High-quality draft genome sequence of Oceanobacter sp. wDCs-4.</title>
        <authorList>
            <person name="Dong C."/>
        </authorList>
    </citation>
    <scope>NUCLEOTIDE SEQUENCE [LARGE SCALE GENOMIC DNA]</scope>
    <source>
        <strain evidence="2">wDCs-4</strain>
    </source>
</reference>
<gene>
    <name evidence="1" type="ORF">WG929_00895</name>
</gene>
<evidence type="ECO:0000313" key="2">
    <source>
        <dbReference type="Proteomes" id="UP001620597"/>
    </source>
</evidence>
<keyword evidence="2" id="KW-1185">Reference proteome</keyword>
<name>A0ABW8NDQ8_9GAMM</name>
<evidence type="ECO:0000313" key="1">
    <source>
        <dbReference type="EMBL" id="MFK4750955.1"/>
    </source>
</evidence>
<organism evidence="1 2">
    <name type="scientific">Oceanobacter antarcticus</name>
    <dbReference type="NCBI Taxonomy" id="3133425"/>
    <lineage>
        <taxon>Bacteria</taxon>
        <taxon>Pseudomonadati</taxon>
        <taxon>Pseudomonadota</taxon>
        <taxon>Gammaproteobacteria</taxon>
        <taxon>Oceanospirillales</taxon>
        <taxon>Oceanospirillaceae</taxon>
        <taxon>Oceanobacter</taxon>
    </lineage>
</organism>
<proteinExistence type="predicted"/>
<dbReference type="EMBL" id="JBBKTX010000001">
    <property type="protein sequence ID" value="MFK4750955.1"/>
    <property type="molecule type" value="Genomic_DNA"/>
</dbReference>